<dbReference type="InterPro" id="IPR021329">
    <property type="entry name" value="DUF2938"/>
</dbReference>
<accession>A0A0J5M2J3</accession>
<feature type="transmembrane region" description="Helical" evidence="1">
    <location>
        <begin position="5"/>
        <end position="24"/>
    </location>
</feature>
<comment type="caution">
    <text evidence="3">The sequence shown here is derived from an EMBL/GenBank/DDBJ whole genome shotgun (WGS) entry which is preliminary data.</text>
</comment>
<dbReference type="AlphaFoldDB" id="A0A0J5M2J3"/>
<dbReference type="RefSeq" id="WP_048278266.1">
    <property type="nucleotide sequence ID" value="NZ_JALLDC010000001.1"/>
</dbReference>
<gene>
    <name evidence="3" type="ORF">ABW06_04245</name>
    <name evidence="2" type="ORF">QEG54_003792</name>
</gene>
<proteinExistence type="predicted"/>
<feature type="transmembrane region" description="Helical" evidence="1">
    <location>
        <begin position="102"/>
        <end position="127"/>
    </location>
</feature>
<sequence length="164" mass="17737">MSGEFICRVLLIGLGATLTMDLWALVQKHILRIPPLNYGLVGRWLLWMGRGKYRHNTIVTSPAIRGENVIGWLAHYLTGLVFALIPSELAGVGWYRQPTPCVALAAGLLTLVVPFCVMQPAFGLGIAAAKTPYPGKSRLMSLLAHLMYGAGLFVMASMLMQAGG</sequence>
<dbReference type="PATRIC" id="fig|61647.15.peg.3183"/>
<evidence type="ECO:0000313" key="3">
    <source>
        <dbReference type="EMBL" id="KMK15825.1"/>
    </source>
</evidence>
<evidence type="ECO:0000313" key="4">
    <source>
        <dbReference type="Proteomes" id="UP000036196"/>
    </source>
</evidence>
<dbReference type="EMBL" id="LDZF01000003">
    <property type="protein sequence ID" value="KMK15825.1"/>
    <property type="molecule type" value="Genomic_DNA"/>
</dbReference>
<reference evidence="3 4" key="1">
    <citation type="submission" date="2015-05" db="EMBL/GenBank/DDBJ databases">
        <title>Genome sequences of Pluralibacter gergoviae.</title>
        <authorList>
            <person name="Greninger A.L."/>
            <person name="Miller S."/>
        </authorList>
    </citation>
    <scope>NUCLEOTIDE SEQUENCE [LARGE SCALE GENOMIC DNA]</scope>
    <source>
        <strain evidence="3 4">JS81F13</strain>
    </source>
</reference>
<feature type="transmembrane region" description="Helical" evidence="1">
    <location>
        <begin position="69"/>
        <end position="90"/>
    </location>
</feature>
<keyword evidence="1" id="KW-0812">Transmembrane</keyword>
<feature type="transmembrane region" description="Helical" evidence="1">
    <location>
        <begin position="139"/>
        <end position="160"/>
    </location>
</feature>
<keyword evidence="1" id="KW-0472">Membrane</keyword>
<keyword evidence="1" id="KW-1133">Transmembrane helix</keyword>
<evidence type="ECO:0000313" key="2">
    <source>
        <dbReference type="EMBL" id="EML1473007.1"/>
    </source>
</evidence>
<dbReference type="Pfam" id="PF11158">
    <property type="entry name" value="DUF2938"/>
    <property type="match status" value="1"/>
</dbReference>
<feature type="transmembrane region" description="Helical" evidence="1">
    <location>
        <begin position="30"/>
        <end position="48"/>
    </location>
</feature>
<protein>
    <submittedName>
        <fullName evidence="2">DUF2938 domain-containing protein</fullName>
    </submittedName>
    <submittedName>
        <fullName evidence="3">Membrane protein</fullName>
    </submittedName>
</protein>
<organism evidence="3 4">
    <name type="scientific">Pluralibacter gergoviae</name>
    <name type="common">Enterobacter gergoviae</name>
    <dbReference type="NCBI Taxonomy" id="61647"/>
    <lineage>
        <taxon>Bacteria</taxon>
        <taxon>Pseudomonadati</taxon>
        <taxon>Pseudomonadota</taxon>
        <taxon>Gammaproteobacteria</taxon>
        <taxon>Enterobacterales</taxon>
        <taxon>Enterobacteriaceae</taxon>
        <taxon>Pluralibacter</taxon>
    </lineage>
</organism>
<reference evidence="2" key="2">
    <citation type="submission" date="2024-02" db="EMBL/GenBank/DDBJ databases">
        <authorList>
            <consortium name="Clinical and Environmental Microbiology Branch: Whole genome sequencing antimicrobial resistance pathogens in the healthcare setting"/>
        </authorList>
    </citation>
    <scope>NUCLEOTIDE SEQUENCE</scope>
    <source>
        <strain evidence="2">2021DK-00143</strain>
    </source>
</reference>
<evidence type="ECO:0000256" key="1">
    <source>
        <dbReference type="SAM" id="Phobius"/>
    </source>
</evidence>
<dbReference type="Proteomes" id="UP000036196">
    <property type="component" value="Unassembled WGS sequence"/>
</dbReference>
<dbReference type="EMBL" id="ABLOKC030000023">
    <property type="protein sequence ID" value="EML1473007.1"/>
    <property type="molecule type" value="Genomic_DNA"/>
</dbReference>
<name>A0A0J5M2J3_PLUGE</name>
<keyword evidence="4" id="KW-1185">Reference proteome</keyword>